<evidence type="ECO:0000256" key="1">
    <source>
        <dbReference type="ARBA" id="ARBA00009650"/>
    </source>
</evidence>
<dbReference type="Gene3D" id="1.10.760.10">
    <property type="entry name" value="Cytochrome c-like domain"/>
    <property type="match status" value="1"/>
</dbReference>
<dbReference type="InterPro" id="IPR036909">
    <property type="entry name" value="Cyt_c-like_dom_sf"/>
</dbReference>
<dbReference type="OrthoDB" id="443377at2759"/>
<comment type="similarity">
    <text evidence="1">Belongs to the cytochrome c family. PetJ subfamily.</text>
</comment>
<feature type="region of interest" description="Disordered" evidence="8">
    <location>
        <begin position="1"/>
        <end position="31"/>
    </location>
</feature>
<dbReference type="Pfam" id="PF13442">
    <property type="entry name" value="Cytochrome_CBB3"/>
    <property type="match status" value="1"/>
</dbReference>
<evidence type="ECO:0000256" key="3">
    <source>
        <dbReference type="ARBA" id="ARBA00022617"/>
    </source>
</evidence>
<proteinExistence type="inferred from homology"/>
<evidence type="ECO:0000259" key="9">
    <source>
        <dbReference type="Pfam" id="PF13442"/>
    </source>
</evidence>
<evidence type="ECO:0000256" key="7">
    <source>
        <dbReference type="ARBA" id="ARBA00023078"/>
    </source>
</evidence>
<keyword evidence="3" id="KW-0349">Heme</keyword>
<evidence type="ECO:0000256" key="6">
    <source>
        <dbReference type="ARBA" id="ARBA00023004"/>
    </source>
</evidence>
<keyword evidence="5" id="KW-0249">Electron transport</keyword>
<evidence type="ECO:0000256" key="2">
    <source>
        <dbReference type="ARBA" id="ARBA00022448"/>
    </source>
</evidence>
<dbReference type="GO" id="GO:0005506">
    <property type="term" value="F:iron ion binding"/>
    <property type="evidence" value="ECO:0007669"/>
    <property type="project" value="InterPro"/>
</dbReference>
<protein>
    <submittedName>
        <fullName evidence="10">PetJ protein</fullName>
    </submittedName>
</protein>
<feature type="domain" description="Cytochrome c" evidence="9">
    <location>
        <begin position="42"/>
        <end position="105"/>
    </location>
</feature>
<comment type="caution">
    <text evidence="10">The sequence shown here is derived from an EMBL/GenBank/DDBJ whole genome shotgun (WGS) entry which is preliminary data.</text>
</comment>
<sequence>MTSPPVPPPDDDKAPDIAPEERERRRTTPSTQIAEEEWYKYGKEVFIAKCAGCHPGGMNQIRISRGLNIEDMERWGLLKEPQKITEIIRYGQGTMPGFAKDCPEKSGVERCGVVVPLDEATLLDVEDRSCQTVEAAEGPVASFLLCPLVMAAASFGSGSERQEIGSWRKELKFALAAAWGGLGYHARTCPLRDRRNVNEPIVRQHCGHPIFDSRQRAWLEAAQAVLREIEKVPLPEGPFKASLRIEAMIGEVRAMSWGMNGCQAIVVVDPWGLSPRTKTCSRQAVALEADSAMQMALHCLVPLFETLTLIWSAAAVLGSLLATKRLDRLVTSSVRADFSKALQSPVADREQASALLDKLDAGKAVRHLIQNEEEPCSEDPSHPSVIQPLDHPEPAARIPSDEAKDIVAIQEADFVQRLVDTAVETNEETMESKEDEIFIGKVNRNDHEIVQALLTGASLQRCRQQLEAAGYEVRTAQGAFIFVHPYQMADVQRALGTVELKASNIIFARSLENLIAETLGAFRRRGAWISSRDSLLSMHSAGSTSAEPGSLRSSETDRSVEGVIKHIRTFLDWHPARQAQRVTSSTTDADSGKGRNPRRTVELL</sequence>
<evidence type="ECO:0000256" key="5">
    <source>
        <dbReference type="ARBA" id="ARBA00022982"/>
    </source>
</evidence>
<dbReference type="GO" id="GO:0009055">
    <property type="term" value="F:electron transfer activity"/>
    <property type="evidence" value="ECO:0007669"/>
    <property type="project" value="InterPro"/>
</dbReference>
<accession>A0A812N7K8</accession>
<evidence type="ECO:0000256" key="8">
    <source>
        <dbReference type="SAM" id="MobiDB-lite"/>
    </source>
</evidence>
<name>A0A812N7K8_SYMPI</name>
<dbReference type="PANTHER" id="PTHR34688">
    <property type="entry name" value="CYTOCHROME C6, CHLOROPLASTIC"/>
    <property type="match status" value="1"/>
</dbReference>
<evidence type="ECO:0000256" key="4">
    <source>
        <dbReference type="ARBA" id="ARBA00022723"/>
    </source>
</evidence>
<keyword evidence="11" id="KW-1185">Reference proteome</keyword>
<reference evidence="10" key="1">
    <citation type="submission" date="2021-02" db="EMBL/GenBank/DDBJ databases">
        <authorList>
            <person name="Dougan E. K."/>
            <person name="Rhodes N."/>
            <person name="Thang M."/>
            <person name="Chan C."/>
        </authorList>
    </citation>
    <scope>NUCLEOTIDE SEQUENCE</scope>
</reference>
<feature type="compositionally biased region" description="Polar residues" evidence="8">
    <location>
        <begin position="540"/>
        <end position="553"/>
    </location>
</feature>
<keyword evidence="7" id="KW-0793">Thylakoid</keyword>
<dbReference type="PANTHER" id="PTHR34688:SF2">
    <property type="entry name" value="CYTOCHROME C6, CHLOROPLASTIC"/>
    <property type="match status" value="1"/>
</dbReference>
<dbReference type="EMBL" id="CAJNIZ010009524">
    <property type="protein sequence ID" value="CAE7283127.1"/>
    <property type="molecule type" value="Genomic_DNA"/>
</dbReference>
<gene>
    <name evidence="10" type="primary">petJ</name>
    <name evidence="10" type="ORF">SPIL2461_LOCUS6352</name>
</gene>
<dbReference type="InterPro" id="IPR009056">
    <property type="entry name" value="Cyt_c-like_dom"/>
</dbReference>
<keyword evidence="6" id="KW-0408">Iron</keyword>
<keyword evidence="2" id="KW-0813">Transport</keyword>
<dbReference type="InterPro" id="IPR023655">
    <property type="entry name" value="Cyt_C6"/>
</dbReference>
<organism evidence="10 11">
    <name type="scientific">Symbiodinium pilosum</name>
    <name type="common">Dinoflagellate</name>
    <dbReference type="NCBI Taxonomy" id="2952"/>
    <lineage>
        <taxon>Eukaryota</taxon>
        <taxon>Sar</taxon>
        <taxon>Alveolata</taxon>
        <taxon>Dinophyceae</taxon>
        <taxon>Suessiales</taxon>
        <taxon>Symbiodiniaceae</taxon>
        <taxon>Symbiodinium</taxon>
    </lineage>
</organism>
<feature type="compositionally biased region" description="Polar residues" evidence="8">
    <location>
        <begin position="580"/>
        <end position="589"/>
    </location>
</feature>
<dbReference type="GO" id="GO:0020037">
    <property type="term" value="F:heme binding"/>
    <property type="evidence" value="ECO:0007669"/>
    <property type="project" value="InterPro"/>
</dbReference>
<dbReference type="AlphaFoldDB" id="A0A812N7K8"/>
<feature type="region of interest" description="Disordered" evidence="8">
    <location>
        <begin position="539"/>
        <end position="558"/>
    </location>
</feature>
<feature type="compositionally biased region" description="Basic and acidic residues" evidence="8">
    <location>
        <begin position="10"/>
        <end position="26"/>
    </location>
</feature>
<feature type="region of interest" description="Disordered" evidence="8">
    <location>
        <begin position="578"/>
        <end position="604"/>
    </location>
</feature>
<dbReference type="Proteomes" id="UP000649617">
    <property type="component" value="Unassembled WGS sequence"/>
</dbReference>
<dbReference type="SUPFAM" id="SSF46626">
    <property type="entry name" value="Cytochrome c"/>
    <property type="match status" value="1"/>
</dbReference>
<keyword evidence="4" id="KW-0479">Metal-binding</keyword>
<evidence type="ECO:0000313" key="11">
    <source>
        <dbReference type="Proteomes" id="UP000649617"/>
    </source>
</evidence>
<evidence type="ECO:0000313" key="10">
    <source>
        <dbReference type="EMBL" id="CAE7283127.1"/>
    </source>
</evidence>